<dbReference type="Proteomes" id="UP000007015">
    <property type="component" value="Chromosome 1"/>
</dbReference>
<dbReference type="EMBL" id="CM000126">
    <property type="protein sequence ID" value="EEC70229.1"/>
    <property type="molecule type" value="Genomic_DNA"/>
</dbReference>
<dbReference type="HOGENOM" id="CLU_049109_8_0_1"/>
<dbReference type="STRING" id="39946.B8AAZ9"/>
<evidence type="ECO:0000313" key="7">
    <source>
        <dbReference type="EMBL" id="EEC70229.1"/>
    </source>
</evidence>
<accession>B8AAZ9</accession>
<evidence type="ECO:0000256" key="6">
    <source>
        <dbReference type="RuleBase" id="RU363053"/>
    </source>
</evidence>
<protein>
    <submittedName>
        <fullName evidence="7">Uncharacterized protein</fullName>
    </submittedName>
</protein>
<feature type="transmembrane region" description="Helical" evidence="6">
    <location>
        <begin position="111"/>
        <end position="135"/>
    </location>
</feature>
<evidence type="ECO:0000256" key="1">
    <source>
        <dbReference type="ARBA" id="ARBA00004141"/>
    </source>
</evidence>
<dbReference type="GO" id="GO:0016020">
    <property type="term" value="C:membrane"/>
    <property type="evidence" value="ECO:0007669"/>
    <property type="project" value="UniProtKB-SubCell"/>
</dbReference>
<reference evidence="7 8" key="1">
    <citation type="journal article" date="2005" name="PLoS Biol.">
        <title>The genomes of Oryza sativa: a history of duplications.</title>
        <authorList>
            <person name="Yu J."/>
            <person name="Wang J."/>
            <person name="Lin W."/>
            <person name="Li S."/>
            <person name="Li H."/>
            <person name="Zhou J."/>
            <person name="Ni P."/>
            <person name="Dong W."/>
            <person name="Hu S."/>
            <person name="Zeng C."/>
            <person name="Zhang J."/>
            <person name="Zhang Y."/>
            <person name="Li R."/>
            <person name="Xu Z."/>
            <person name="Li S."/>
            <person name="Li X."/>
            <person name="Zheng H."/>
            <person name="Cong L."/>
            <person name="Lin L."/>
            <person name="Yin J."/>
            <person name="Geng J."/>
            <person name="Li G."/>
            <person name="Shi J."/>
            <person name="Liu J."/>
            <person name="Lv H."/>
            <person name="Li J."/>
            <person name="Wang J."/>
            <person name="Deng Y."/>
            <person name="Ran L."/>
            <person name="Shi X."/>
            <person name="Wang X."/>
            <person name="Wu Q."/>
            <person name="Li C."/>
            <person name="Ren X."/>
            <person name="Wang J."/>
            <person name="Wang X."/>
            <person name="Li D."/>
            <person name="Liu D."/>
            <person name="Zhang X."/>
            <person name="Ji Z."/>
            <person name="Zhao W."/>
            <person name="Sun Y."/>
            <person name="Zhang Z."/>
            <person name="Bao J."/>
            <person name="Han Y."/>
            <person name="Dong L."/>
            <person name="Ji J."/>
            <person name="Chen P."/>
            <person name="Wu S."/>
            <person name="Liu J."/>
            <person name="Xiao Y."/>
            <person name="Bu D."/>
            <person name="Tan J."/>
            <person name="Yang L."/>
            <person name="Ye C."/>
            <person name="Zhang J."/>
            <person name="Xu J."/>
            <person name="Zhou Y."/>
            <person name="Yu Y."/>
            <person name="Zhang B."/>
            <person name="Zhuang S."/>
            <person name="Wei H."/>
            <person name="Liu B."/>
            <person name="Lei M."/>
            <person name="Yu H."/>
            <person name="Li Y."/>
            <person name="Xu H."/>
            <person name="Wei S."/>
            <person name="He X."/>
            <person name="Fang L."/>
            <person name="Zhang Z."/>
            <person name="Zhang Y."/>
            <person name="Huang X."/>
            <person name="Su Z."/>
            <person name="Tong W."/>
            <person name="Li J."/>
            <person name="Tong Z."/>
            <person name="Li S."/>
            <person name="Ye J."/>
            <person name="Wang L."/>
            <person name="Fang L."/>
            <person name="Lei T."/>
            <person name="Chen C."/>
            <person name="Chen H."/>
            <person name="Xu Z."/>
            <person name="Li H."/>
            <person name="Huang H."/>
            <person name="Zhang F."/>
            <person name="Xu H."/>
            <person name="Li N."/>
            <person name="Zhao C."/>
            <person name="Li S."/>
            <person name="Dong L."/>
            <person name="Huang Y."/>
            <person name="Li L."/>
            <person name="Xi Y."/>
            <person name="Qi Q."/>
            <person name="Li W."/>
            <person name="Zhang B."/>
            <person name="Hu W."/>
            <person name="Zhang Y."/>
            <person name="Tian X."/>
            <person name="Jiao Y."/>
            <person name="Liang X."/>
            <person name="Jin J."/>
            <person name="Gao L."/>
            <person name="Zheng W."/>
            <person name="Hao B."/>
            <person name="Liu S."/>
            <person name="Wang W."/>
            <person name="Yuan L."/>
            <person name="Cao M."/>
            <person name="McDermott J."/>
            <person name="Samudrala R."/>
            <person name="Wang J."/>
            <person name="Wong G.K."/>
            <person name="Yang H."/>
        </authorList>
    </citation>
    <scope>NUCLEOTIDE SEQUENCE [LARGE SCALE GENOMIC DNA]</scope>
    <source>
        <strain evidence="8">cv. 93-11</strain>
    </source>
</reference>
<organism evidence="7 8">
    <name type="scientific">Oryza sativa subsp. indica</name>
    <name type="common">Rice</name>
    <dbReference type="NCBI Taxonomy" id="39946"/>
    <lineage>
        <taxon>Eukaryota</taxon>
        <taxon>Viridiplantae</taxon>
        <taxon>Streptophyta</taxon>
        <taxon>Embryophyta</taxon>
        <taxon>Tracheophyta</taxon>
        <taxon>Spermatophyta</taxon>
        <taxon>Magnoliopsida</taxon>
        <taxon>Liliopsida</taxon>
        <taxon>Poales</taxon>
        <taxon>Poaceae</taxon>
        <taxon>BOP clade</taxon>
        <taxon>Oryzoideae</taxon>
        <taxon>Oryzeae</taxon>
        <taxon>Oryzinae</taxon>
        <taxon>Oryza</taxon>
        <taxon>Oryza sativa</taxon>
    </lineage>
</organism>
<name>B8AAZ9_ORYSI</name>
<dbReference type="OMA" id="WYQSKLA"/>
<dbReference type="OrthoDB" id="10267969at2759"/>
<dbReference type="Gramene" id="BGIOSGA002083-TA">
    <property type="protein sequence ID" value="BGIOSGA002083-PA"/>
    <property type="gene ID" value="BGIOSGA002083"/>
</dbReference>
<comment type="similarity">
    <text evidence="2 6">Belongs to the peroxisomal membrane protein PXMP2/4 family.</text>
</comment>
<keyword evidence="3 6" id="KW-0812">Transmembrane</keyword>
<proteinExistence type="inferred from homology"/>
<keyword evidence="8" id="KW-1185">Reference proteome</keyword>
<evidence type="ECO:0000313" key="8">
    <source>
        <dbReference type="Proteomes" id="UP000007015"/>
    </source>
</evidence>
<dbReference type="Pfam" id="PF04117">
    <property type="entry name" value="Mpv17_PMP22"/>
    <property type="match status" value="1"/>
</dbReference>
<dbReference type="PANTHER" id="PTHR11266">
    <property type="entry name" value="PEROXISOMAL MEMBRANE PROTEIN 2, PXMP2 MPV17"/>
    <property type="match status" value="1"/>
</dbReference>
<keyword evidence="5 6" id="KW-0472">Membrane</keyword>
<sequence>MRRLWRWYQQCLATHPVRTQVVSSGILWGLGDIGAQAVTHYSAPGRPRHHQHHAKNPTEDKDKEFKIDWKRVGITSSFGFAFVGPVGHYWYEYLDRFILRRYQPKTFKFVASKVAADGLLFGPVDLLLFFSYVGLASGRSVEQVKDDVKRDFIPALVLGGTIWPAVQIANFRFIPVRYQLLYVNLFCLLDSCFLSWIDQQGDAPWKQWFTSFQKIEGQKGKV</sequence>
<evidence type="ECO:0000256" key="3">
    <source>
        <dbReference type="ARBA" id="ARBA00022692"/>
    </source>
</evidence>
<comment type="subcellular location">
    <subcellularLocation>
        <location evidence="1">Membrane</location>
        <topology evidence="1">Multi-pass membrane protein</topology>
    </subcellularLocation>
</comment>
<dbReference type="InterPro" id="IPR007248">
    <property type="entry name" value="Mpv17_PMP22"/>
</dbReference>
<dbReference type="GO" id="GO:0005739">
    <property type="term" value="C:mitochondrion"/>
    <property type="evidence" value="ECO:0007669"/>
    <property type="project" value="EnsemblPlants"/>
</dbReference>
<feature type="transmembrane region" description="Helical" evidence="6">
    <location>
        <begin position="72"/>
        <end position="91"/>
    </location>
</feature>
<feature type="transmembrane region" description="Helical" evidence="6">
    <location>
        <begin position="155"/>
        <end position="174"/>
    </location>
</feature>
<evidence type="ECO:0000256" key="2">
    <source>
        <dbReference type="ARBA" id="ARBA00006824"/>
    </source>
</evidence>
<keyword evidence="4 6" id="KW-1133">Transmembrane helix</keyword>
<evidence type="ECO:0000256" key="4">
    <source>
        <dbReference type="ARBA" id="ARBA00022989"/>
    </source>
</evidence>
<dbReference type="AlphaFoldDB" id="B8AAZ9"/>
<evidence type="ECO:0000256" key="5">
    <source>
        <dbReference type="ARBA" id="ARBA00023136"/>
    </source>
</evidence>
<gene>
    <name evidence="7" type="ORF">OsI_00998</name>
</gene>
<dbReference type="PANTHER" id="PTHR11266:SF17">
    <property type="entry name" value="PROTEIN MPV17"/>
    <property type="match status" value="1"/>
</dbReference>